<feature type="disulfide bond" evidence="6">
    <location>
        <begin position="158"/>
        <end position="175"/>
    </location>
</feature>
<protein>
    <recommendedName>
        <fullName evidence="7">EGF-like domain-containing protein</fullName>
    </recommendedName>
</protein>
<comment type="caution">
    <text evidence="8">The sequence shown here is derived from an EMBL/GenBank/DDBJ whole genome shotgun (WGS) entry which is preliminary data.</text>
</comment>
<name>A0A6V7XRM7_MELEN</name>
<keyword evidence="3" id="KW-0677">Repeat</keyword>
<dbReference type="EMBL" id="CAJEWN010002104">
    <property type="protein sequence ID" value="CAD2201923.1"/>
    <property type="molecule type" value="Genomic_DNA"/>
</dbReference>
<dbReference type="SUPFAM" id="SSF57196">
    <property type="entry name" value="EGF/Laminin"/>
    <property type="match status" value="3"/>
</dbReference>
<evidence type="ECO:0000313" key="9">
    <source>
        <dbReference type="Proteomes" id="UP000580250"/>
    </source>
</evidence>
<accession>A0A6V7XRM7</accession>
<evidence type="ECO:0000256" key="2">
    <source>
        <dbReference type="ARBA" id="ARBA00022729"/>
    </source>
</evidence>
<comment type="caution">
    <text evidence="6">Lacks conserved residue(s) required for the propagation of feature annotation.</text>
</comment>
<feature type="domain" description="EGF-like" evidence="7">
    <location>
        <begin position="195"/>
        <end position="235"/>
    </location>
</feature>
<feature type="disulfide bond" evidence="6">
    <location>
        <begin position="244"/>
        <end position="261"/>
    </location>
</feature>
<evidence type="ECO:0000256" key="3">
    <source>
        <dbReference type="ARBA" id="ARBA00022737"/>
    </source>
</evidence>
<reference evidence="8 9" key="1">
    <citation type="submission" date="2020-08" db="EMBL/GenBank/DDBJ databases">
        <authorList>
            <person name="Koutsovoulos G."/>
            <person name="Danchin GJ E."/>
        </authorList>
    </citation>
    <scope>NUCLEOTIDE SEQUENCE [LARGE SCALE GENOMIC DNA]</scope>
</reference>
<keyword evidence="5" id="KW-0325">Glycoprotein</keyword>
<dbReference type="PROSITE" id="PS00022">
    <property type="entry name" value="EGF_1"/>
    <property type="match status" value="2"/>
</dbReference>
<dbReference type="GO" id="GO:0016020">
    <property type="term" value="C:membrane"/>
    <property type="evidence" value="ECO:0007669"/>
    <property type="project" value="UniProtKB-SubCell"/>
</dbReference>
<sequence length="378" mass="43206">MAVLAVRKTFLIHLLTANKSCPEKFDDQNKKSELNWLRLTTEANYGGRERINYRGNNHLITATFKNPTTRIISHPHRQHYSPNKQKLINSQLINQNNKKINEKDQNKNYLVEKNQKISKNYASTKPKFLTNLQNKKEQNNQKQQLLPNLCDLQLKNPCQNNGTCLWNENTEKYFCKCTEEYFGEIVLDRLSQIQNFNPCTQSPCLNGATCSVIADAEHVDFDCFCIAGYAGKRCEFRPCDQNPCKNGGICRTTRSSALFFCACSSSWGGKTCLIALPPIEDDDEYWEATALDANFTQQLSSGKIEWIEQLKKIDPSSMNGTEEIPNTNLFEQAIGEELPIRALKNSTSKNGGISIKFISKEKIKIFVGLLILYYFNYF</sequence>
<feature type="disulfide bond" evidence="6">
    <location>
        <begin position="225"/>
        <end position="234"/>
    </location>
</feature>
<dbReference type="Proteomes" id="UP000580250">
    <property type="component" value="Unassembled WGS sequence"/>
</dbReference>
<feature type="domain" description="EGF-like" evidence="7">
    <location>
        <begin position="146"/>
        <end position="187"/>
    </location>
</feature>
<dbReference type="InterPro" id="IPR000742">
    <property type="entry name" value="EGF"/>
</dbReference>
<evidence type="ECO:0000256" key="4">
    <source>
        <dbReference type="ARBA" id="ARBA00023157"/>
    </source>
</evidence>
<keyword evidence="4 6" id="KW-1015">Disulfide bond</keyword>
<evidence type="ECO:0000256" key="1">
    <source>
        <dbReference type="ARBA" id="ARBA00022536"/>
    </source>
</evidence>
<evidence type="ECO:0000259" key="7">
    <source>
        <dbReference type="PROSITE" id="PS50026"/>
    </source>
</evidence>
<keyword evidence="1 6" id="KW-0245">EGF-like domain</keyword>
<dbReference type="PANTHER" id="PTHR24049">
    <property type="entry name" value="CRUMBS FAMILY MEMBER"/>
    <property type="match status" value="1"/>
</dbReference>
<feature type="disulfide bond" evidence="6">
    <location>
        <begin position="263"/>
        <end position="272"/>
    </location>
</feature>
<dbReference type="FunFam" id="2.10.25.10:FF:000012">
    <property type="entry name" value="Delta-like protein"/>
    <property type="match status" value="1"/>
</dbReference>
<organism evidence="8 9">
    <name type="scientific">Meloidogyne enterolobii</name>
    <name type="common">Root-knot nematode worm</name>
    <name type="synonym">Meloidogyne mayaguensis</name>
    <dbReference type="NCBI Taxonomy" id="390850"/>
    <lineage>
        <taxon>Eukaryota</taxon>
        <taxon>Metazoa</taxon>
        <taxon>Ecdysozoa</taxon>
        <taxon>Nematoda</taxon>
        <taxon>Chromadorea</taxon>
        <taxon>Rhabditida</taxon>
        <taxon>Tylenchina</taxon>
        <taxon>Tylenchomorpha</taxon>
        <taxon>Tylenchoidea</taxon>
        <taxon>Meloidogynidae</taxon>
        <taxon>Meloidogyninae</taxon>
        <taxon>Meloidogyne</taxon>
    </lineage>
</organism>
<dbReference type="SMART" id="SM00181">
    <property type="entry name" value="EGF"/>
    <property type="match status" value="3"/>
</dbReference>
<evidence type="ECO:0000256" key="6">
    <source>
        <dbReference type="PROSITE-ProRule" id="PRU00076"/>
    </source>
</evidence>
<dbReference type="AlphaFoldDB" id="A0A6V7XRM7"/>
<evidence type="ECO:0000313" key="8">
    <source>
        <dbReference type="EMBL" id="CAD2201923.1"/>
    </source>
</evidence>
<feature type="domain" description="EGF-like" evidence="7">
    <location>
        <begin position="236"/>
        <end position="273"/>
    </location>
</feature>
<dbReference type="PANTHER" id="PTHR24049:SF29">
    <property type="entry name" value="EGF-LIKE DOMAIN-CONTAINING PROTEIN"/>
    <property type="match status" value="1"/>
</dbReference>
<dbReference type="GO" id="GO:0045597">
    <property type="term" value="P:positive regulation of cell differentiation"/>
    <property type="evidence" value="ECO:0007669"/>
    <property type="project" value="UniProtKB-ARBA"/>
</dbReference>
<proteinExistence type="predicted"/>
<dbReference type="PROSITE" id="PS50026">
    <property type="entry name" value="EGF_3"/>
    <property type="match status" value="3"/>
</dbReference>
<dbReference type="Pfam" id="PF00008">
    <property type="entry name" value="EGF"/>
    <property type="match status" value="2"/>
</dbReference>
<dbReference type="Gene3D" id="2.10.25.10">
    <property type="entry name" value="Laminin"/>
    <property type="match status" value="3"/>
</dbReference>
<dbReference type="OrthoDB" id="6233064at2759"/>
<dbReference type="PROSITE" id="PS01186">
    <property type="entry name" value="EGF_2"/>
    <property type="match status" value="1"/>
</dbReference>
<dbReference type="CDD" id="cd00054">
    <property type="entry name" value="EGF_CA"/>
    <property type="match status" value="2"/>
</dbReference>
<dbReference type="InterPro" id="IPR051022">
    <property type="entry name" value="Notch_Cell-Fate_Det"/>
</dbReference>
<evidence type="ECO:0000256" key="5">
    <source>
        <dbReference type="ARBA" id="ARBA00023180"/>
    </source>
</evidence>
<keyword evidence="2" id="KW-0732">Signal</keyword>
<gene>
    <name evidence="8" type="ORF">MENT_LOCUS55525</name>
</gene>